<evidence type="ECO:0000256" key="3">
    <source>
        <dbReference type="ARBA" id="ARBA00022448"/>
    </source>
</evidence>
<keyword evidence="6 13" id="KW-0812">Transmembrane</keyword>
<dbReference type="RefSeq" id="WP_142062250.1">
    <property type="nucleotide sequence ID" value="NZ_VFPA01000006.1"/>
</dbReference>
<name>A0A543D0F7_9PSEU</name>
<accession>A0A543D0F7</accession>
<feature type="transmembrane region" description="Helical" evidence="13">
    <location>
        <begin position="88"/>
        <end position="112"/>
    </location>
</feature>
<comment type="caution">
    <text evidence="15">The sequence shown here is derived from an EMBL/GenBank/DDBJ whole genome shotgun (WGS) entry which is preliminary data.</text>
</comment>
<evidence type="ECO:0000256" key="7">
    <source>
        <dbReference type="ARBA" id="ARBA00022737"/>
    </source>
</evidence>
<keyword evidence="3" id="KW-0813">Transport</keyword>
<dbReference type="PANTHER" id="PTHR43790:SF3">
    <property type="entry name" value="D-ALLOSE IMPORT ATP-BINDING PROTEIN ALSA-RELATED"/>
    <property type="match status" value="1"/>
</dbReference>
<evidence type="ECO:0000313" key="15">
    <source>
        <dbReference type="EMBL" id="TQM02826.1"/>
    </source>
</evidence>
<dbReference type="Proteomes" id="UP000315677">
    <property type="component" value="Unassembled WGS sequence"/>
</dbReference>
<feature type="transmembrane region" description="Helical" evidence="13">
    <location>
        <begin position="152"/>
        <end position="174"/>
    </location>
</feature>
<dbReference type="FunFam" id="3.40.50.300:FF:000127">
    <property type="entry name" value="Ribose import ATP-binding protein RbsA"/>
    <property type="match status" value="1"/>
</dbReference>
<evidence type="ECO:0000256" key="1">
    <source>
        <dbReference type="ARBA" id="ARBA00004202"/>
    </source>
</evidence>
<keyword evidence="12 13" id="KW-0472">Membrane</keyword>
<proteinExistence type="predicted"/>
<feature type="transmembrane region" description="Helical" evidence="13">
    <location>
        <begin position="37"/>
        <end position="57"/>
    </location>
</feature>
<feature type="domain" description="ABC transporter" evidence="14">
    <location>
        <begin position="571"/>
        <end position="825"/>
    </location>
</feature>
<keyword evidence="8" id="KW-0547">Nucleotide-binding</keyword>
<keyword evidence="16" id="KW-1185">Reference proteome</keyword>
<keyword evidence="4" id="KW-1003">Cell membrane</keyword>
<keyword evidence="9 15" id="KW-0067">ATP-binding</keyword>
<dbReference type="PANTHER" id="PTHR43790">
    <property type="entry name" value="CARBOHYDRATE TRANSPORT ATP-BINDING PROTEIN MG119-RELATED"/>
    <property type="match status" value="1"/>
</dbReference>
<dbReference type="EMBL" id="VFPA01000006">
    <property type="protein sequence ID" value="TQM02826.1"/>
    <property type="molecule type" value="Genomic_DNA"/>
</dbReference>
<evidence type="ECO:0000256" key="2">
    <source>
        <dbReference type="ARBA" id="ARBA00004651"/>
    </source>
</evidence>
<evidence type="ECO:0000256" key="11">
    <source>
        <dbReference type="ARBA" id="ARBA00022989"/>
    </source>
</evidence>
<dbReference type="InterPro" id="IPR001851">
    <property type="entry name" value="ABC_transp_permease"/>
</dbReference>
<dbReference type="GO" id="GO:0022857">
    <property type="term" value="F:transmembrane transporter activity"/>
    <property type="evidence" value="ECO:0007669"/>
    <property type="project" value="InterPro"/>
</dbReference>
<keyword evidence="11 13" id="KW-1133">Transmembrane helix</keyword>
<dbReference type="InterPro" id="IPR027417">
    <property type="entry name" value="P-loop_NTPase"/>
</dbReference>
<evidence type="ECO:0000313" key="16">
    <source>
        <dbReference type="Proteomes" id="UP000315677"/>
    </source>
</evidence>
<comment type="subcellular location">
    <subcellularLocation>
        <location evidence="2">Cell membrane</location>
        <topology evidence="2">Multi-pass membrane protein</topology>
    </subcellularLocation>
    <subcellularLocation>
        <location evidence="1">Cell membrane</location>
        <topology evidence="1">Peripheral membrane protein</topology>
    </subcellularLocation>
</comment>
<evidence type="ECO:0000256" key="9">
    <source>
        <dbReference type="ARBA" id="ARBA00022840"/>
    </source>
</evidence>
<keyword evidence="5" id="KW-0762">Sugar transport</keyword>
<keyword evidence="7" id="KW-0677">Repeat</keyword>
<dbReference type="SUPFAM" id="SSF52540">
    <property type="entry name" value="P-loop containing nucleoside triphosphate hydrolases"/>
    <property type="match status" value="2"/>
</dbReference>
<dbReference type="Pfam" id="PF00005">
    <property type="entry name" value="ABC_tran"/>
    <property type="match status" value="2"/>
</dbReference>
<keyword evidence="10" id="KW-1278">Translocase</keyword>
<dbReference type="OrthoDB" id="6635969at2"/>
<dbReference type="InterPro" id="IPR003593">
    <property type="entry name" value="AAA+_ATPase"/>
</dbReference>
<dbReference type="SMART" id="SM00382">
    <property type="entry name" value="AAA"/>
    <property type="match status" value="2"/>
</dbReference>
<dbReference type="CDD" id="cd03216">
    <property type="entry name" value="ABC_Carb_Monos_I"/>
    <property type="match status" value="1"/>
</dbReference>
<evidence type="ECO:0000256" key="12">
    <source>
        <dbReference type="ARBA" id="ARBA00023136"/>
    </source>
</evidence>
<feature type="transmembrane region" description="Helical" evidence="13">
    <location>
        <begin position="285"/>
        <end position="301"/>
    </location>
</feature>
<protein>
    <submittedName>
        <fullName evidence="15">Monosaccharide ABC transporter ATP-binding protein (CUT2 family)</fullName>
    </submittedName>
</protein>
<evidence type="ECO:0000259" key="14">
    <source>
        <dbReference type="PROSITE" id="PS50893"/>
    </source>
</evidence>
<evidence type="ECO:0000256" key="8">
    <source>
        <dbReference type="ARBA" id="ARBA00022741"/>
    </source>
</evidence>
<dbReference type="InterPro" id="IPR050107">
    <property type="entry name" value="ABC_carbohydrate_import_ATPase"/>
</dbReference>
<feature type="transmembrane region" description="Helical" evidence="13">
    <location>
        <begin position="119"/>
        <end position="140"/>
    </location>
</feature>
<reference evidence="15 16" key="1">
    <citation type="submission" date="2019-06" db="EMBL/GenBank/DDBJ databases">
        <title>Sequencing the genomes of 1000 actinobacteria strains.</title>
        <authorList>
            <person name="Klenk H.-P."/>
        </authorList>
    </citation>
    <scope>NUCLEOTIDE SEQUENCE [LARGE SCALE GENOMIC DNA]</scope>
    <source>
        <strain evidence="15 16">DSM 45301</strain>
    </source>
</reference>
<sequence length="840" mass="87905">MSAILRRSPLLVLIVVTVAVFGVLRPEFLSVTGFLDIGQQIAVTAILAFALTAVIIARGIDISVGSTLSVSGVVGAQVLSAGLPAPLAMAACVLTGALIGALNGVLIGLLGVSPLIATLGTMAFGSGAALALSGASSIAVEEIAMLLPGGSYVGPIPSSVLIAVVLMIAWMLLLGRTLYGRWIYAVGGNIDAARASLVPARLVQLSTFVLAGASAGFGAVVMIGRVGSAQPMAGQGLEFAAITAAVVGGAKLSGGSGTIGGTMLGAIFVGVVNSGLSFLAVPQQTIYVVTGALVIIAVLLTQRQELTALWDGARRALRSGGATRVGTSAGGRRTHRIELEGIGKSYPGVRALHEVSFGLGSGEVVGLVGENGAGKSTLVKMLAGAHEPDTGRLLLDGEPVRLRSPEDSRAAGVSVIHQHFSLVPDLTVLENLFLGREPTRLGVLRRRRMRKEARRVLAELELDVDLDARLAGLPVGERQLVEVAKAMLDDAWLVIMDEPTSTLSHRERERLYELVGRLLDRHVAVLYISHRMEEVYQLARRAVVLRDGEFVGEADLSEVAEPALISMMVGRRIDAVFAHRGTEPGEALLEIDGIADGGRLVEASVTVRAGEIVGLAGLMGSGRSEVLRCAAGLSRRTAGRVRVDGRELRSGDLPEANERGVAYVPEERLREGVVPAMSVADNIVLAWLRRHSRFGVVPRGAGQLATESIARLGIKPPAPDRATGVLSGGNQQKVVLARWLATEPRVLLLDEPTNGVDVGSKAEIHALIGDLKERGLAVLLVSSELPELLGVADRIHVMRDGRVVGELARGATEEQVMELAFGQSSAVAAGQHEIRSGRNQ</sequence>
<evidence type="ECO:0000256" key="10">
    <source>
        <dbReference type="ARBA" id="ARBA00022967"/>
    </source>
</evidence>
<evidence type="ECO:0000256" key="4">
    <source>
        <dbReference type="ARBA" id="ARBA00022475"/>
    </source>
</evidence>
<evidence type="ECO:0000256" key="13">
    <source>
        <dbReference type="SAM" id="Phobius"/>
    </source>
</evidence>
<dbReference type="AlphaFoldDB" id="A0A543D0F7"/>
<feature type="domain" description="ABC transporter" evidence="14">
    <location>
        <begin position="337"/>
        <end position="572"/>
    </location>
</feature>
<gene>
    <name evidence="15" type="ORF">FB558_7469</name>
</gene>
<feature type="transmembrane region" description="Helical" evidence="13">
    <location>
        <begin position="259"/>
        <end position="279"/>
    </location>
</feature>
<evidence type="ECO:0000256" key="5">
    <source>
        <dbReference type="ARBA" id="ARBA00022597"/>
    </source>
</evidence>
<dbReference type="GO" id="GO:0005886">
    <property type="term" value="C:plasma membrane"/>
    <property type="evidence" value="ECO:0007669"/>
    <property type="project" value="UniProtKB-SubCell"/>
</dbReference>
<dbReference type="CDD" id="cd06579">
    <property type="entry name" value="TM_PBP1_transp_AraH_like"/>
    <property type="match status" value="1"/>
</dbReference>
<evidence type="ECO:0000256" key="6">
    <source>
        <dbReference type="ARBA" id="ARBA00022692"/>
    </source>
</evidence>
<dbReference type="PROSITE" id="PS50893">
    <property type="entry name" value="ABC_TRANSPORTER_2"/>
    <property type="match status" value="2"/>
</dbReference>
<dbReference type="InterPro" id="IPR017871">
    <property type="entry name" value="ABC_transporter-like_CS"/>
</dbReference>
<dbReference type="GO" id="GO:0016887">
    <property type="term" value="F:ATP hydrolysis activity"/>
    <property type="evidence" value="ECO:0007669"/>
    <property type="project" value="InterPro"/>
</dbReference>
<dbReference type="PROSITE" id="PS00211">
    <property type="entry name" value="ABC_TRANSPORTER_1"/>
    <property type="match status" value="1"/>
</dbReference>
<dbReference type="Pfam" id="PF02653">
    <property type="entry name" value="BPD_transp_2"/>
    <property type="match status" value="1"/>
</dbReference>
<dbReference type="GO" id="GO:0005524">
    <property type="term" value="F:ATP binding"/>
    <property type="evidence" value="ECO:0007669"/>
    <property type="project" value="UniProtKB-KW"/>
</dbReference>
<feature type="transmembrane region" description="Helical" evidence="13">
    <location>
        <begin position="202"/>
        <end position="226"/>
    </location>
</feature>
<dbReference type="Gene3D" id="3.40.50.300">
    <property type="entry name" value="P-loop containing nucleotide triphosphate hydrolases"/>
    <property type="match status" value="2"/>
</dbReference>
<dbReference type="InterPro" id="IPR003439">
    <property type="entry name" value="ABC_transporter-like_ATP-bd"/>
</dbReference>
<organism evidence="15 16">
    <name type="scientific">Pseudonocardia kunmingensis</name>
    <dbReference type="NCBI Taxonomy" id="630975"/>
    <lineage>
        <taxon>Bacteria</taxon>
        <taxon>Bacillati</taxon>
        <taxon>Actinomycetota</taxon>
        <taxon>Actinomycetes</taxon>
        <taxon>Pseudonocardiales</taxon>
        <taxon>Pseudonocardiaceae</taxon>
        <taxon>Pseudonocardia</taxon>
    </lineage>
</organism>
<dbReference type="CDD" id="cd03215">
    <property type="entry name" value="ABC_Carb_Monos_II"/>
    <property type="match status" value="1"/>
</dbReference>